<evidence type="ECO:0000313" key="5">
    <source>
        <dbReference type="Proteomes" id="UP000321234"/>
    </source>
</evidence>
<dbReference type="Pfam" id="PF01494">
    <property type="entry name" value="FAD_binding_3"/>
    <property type="match status" value="1"/>
</dbReference>
<sequence length="382" mass="40311">MPAVSTALVIGSGASGCAAAVLLAQAGVAVDLVEARPAPSTTGSGITLQGNALRVLRSLGVWPQVRASGYAFDSLGIRLPDPSATLVAELPDVHTGGPDLPGTVGMSRPELAAVLVARAREVGVALHWSTAPVALEPDDDGVDVQLAGPEGTTGKRYDVVVGADGIHSWTRRAIGVDTEPRPVGMGIWRVHAARPVDVVRTDLVYGGRCHIAGYCPTSEDSLYAYLVEDAQDRSGLSREEQLAVFRDLASSYHGPWDAIRAGLTDETPVNYARFETHLVDGPWNRGRVVLVGDAAHSCPPTIAQGAALALEDAAVLAELLTTREAADDALWAAYTERRLERVRTVVDSSVQIARWMLDHTNREEADVAGVAGRVFELVTAPA</sequence>
<dbReference type="Proteomes" id="UP000321234">
    <property type="component" value="Unassembled WGS sequence"/>
</dbReference>
<dbReference type="PANTHER" id="PTHR13789">
    <property type="entry name" value="MONOOXYGENASE"/>
    <property type="match status" value="1"/>
</dbReference>
<organism evidence="4 5">
    <name type="scientific">Quadrisphaera setariae</name>
    <dbReference type="NCBI Taxonomy" id="2593304"/>
    <lineage>
        <taxon>Bacteria</taxon>
        <taxon>Bacillati</taxon>
        <taxon>Actinomycetota</taxon>
        <taxon>Actinomycetes</taxon>
        <taxon>Kineosporiales</taxon>
        <taxon>Kineosporiaceae</taxon>
        <taxon>Quadrisphaera</taxon>
    </lineage>
</organism>
<proteinExistence type="predicted"/>
<dbReference type="GO" id="GO:0004497">
    <property type="term" value="F:monooxygenase activity"/>
    <property type="evidence" value="ECO:0007669"/>
    <property type="project" value="UniProtKB-KW"/>
</dbReference>
<accession>A0A5C8ZGU2</accession>
<evidence type="ECO:0000256" key="1">
    <source>
        <dbReference type="ARBA" id="ARBA00023002"/>
    </source>
</evidence>
<dbReference type="PANTHER" id="PTHR13789:SF309">
    <property type="entry name" value="PUTATIVE (AFU_ORTHOLOGUE AFUA_6G14510)-RELATED"/>
    <property type="match status" value="1"/>
</dbReference>
<comment type="caution">
    <text evidence="4">The sequence shown here is derived from an EMBL/GenBank/DDBJ whole genome shotgun (WGS) entry which is preliminary data.</text>
</comment>
<feature type="domain" description="FAD-binding" evidence="3">
    <location>
        <begin position="6"/>
        <end position="348"/>
    </location>
</feature>
<dbReference type="InterPro" id="IPR050493">
    <property type="entry name" value="FAD-dep_Monooxygenase_BioMet"/>
</dbReference>
<protein>
    <submittedName>
        <fullName evidence="4">2-polyprenyl-6-methoxyphenol hydroxylase</fullName>
    </submittedName>
</protein>
<dbReference type="NCBIfam" id="NF005313">
    <property type="entry name" value="PRK06847.1"/>
    <property type="match status" value="1"/>
</dbReference>
<keyword evidence="5" id="KW-1185">Reference proteome</keyword>
<keyword evidence="1" id="KW-0560">Oxidoreductase</keyword>
<name>A0A5C8ZGU2_9ACTN</name>
<dbReference type="InterPro" id="IPR002938">
    <property type="entry name" value="FAD-bd"/>
</dbReference>
<evidence type="ECO:0000259" key="3">
    <source>
        <dbReference type="Pfam" id="PF01494"/>
    </source>
</evidence>
<dbReference type="PRINTS" id="PR00420">
    <property type="entry name" value="RNGMNOXGNASE"/>
</dbReference>
<reference evidence="4 5" key="1">
    <citation type="submission" date="2019-07" db="EMBL/GenBank/DDBJ databases">
        <title>Quadrisphaera sp. strain DD2A genome sequencing and assembly.</title>
        <authorList>
            <person name="Kim I."/>
        </authorList>
    </citation>
    <scope>NUCLEOTIDE SEQUENCE [LARGE SCALE GENOMIC DNA]</scope>
    <source>
        <strain evidence="4 5">DD2A</strain>
    </source>
</reference>
<dbReference type="Gene3D" id="3.50.50.60">
    <property type="entry name" value="FAD/NAD(P)-binding domain"/>
    <property type="match status" value="1"/>
</dbReference>
<dbReference type="SUPFAM" id="SSF51905">
    <property type="entry name" value="FAD/NAD(P)-binding domain"/>
    <property type="match status" value="1"/>
</dbReference>
<keyword evidence="2" id="KW-0503">Monooxygenase</keyword>
<evidence type="ECO:0000313" key="4">
    <source>
        <dbReference type="EMBL" id="TXR57037.1"/>
    </source>
</evidence>
<dbReference type="EMBL" id="VKAC01000003">
    <property type="protein sequence ID" value="TXR57037.1"/>
    <property type="molecule type" value="Genomic_DNA"/>
</dbReference>
<dbReference type="OrthoDB" id="3212532at2"/>
<evidence type="ECO:0000256" key="2">
    <source>
        <dbReference type="ARBA" id="ARBA00023033"/>
    </source>
</evidence>
<dbReference type="RefSeq" id="WP_147925458.1">
    <property type="nucleotide sequence ID" value="NZ_VKAC01000003.1"/>
</dbReference>
<gene>
    <name evidence="4" type="ORF">FMM08_06000</name>
</gene>
<dbReference type="InterPro" id="IPR036188">
    <property type="entry name" value="FAD/NAD-bd_sf"/>
</dbReference>
<dbReference type="AlphaFoldDB" id="A0A5C8ZGU2"/>
<dbReference type="GO" id="GO:0071949">
    <property type="term" value="F:FAD binding"/>
    <property type="evidence" value="ECO:0007669"/>
    <property type="project" value="InterPro"/>
</dbReference>